<feature type="transmembrane region" description="Helical" evidence="1">
    <location>
        <begin position="43"/>
        <end position="63"/>
    </location>
</feature>
<dbReference type="GO" id="GO:0016740">
    <property type="term" value="F:transferase activity"/>
    <property type="evidence" value="ECO:0007669"/>
    <property type="project" value="UniProtKB-KW"/>
</dbReference>
<keyword evidence="4" id="KW-1185">Reference proteome</keyword>
<dbReference type="Proteomes" id="UP000469385">
    <property type="component" value="Unassembled WGS sequence"/>
</dbReference>
<dbReference type="Pfam" id="PF00535">
    <property type="entry name" value="Glycos_transf_2"/>
    <property type="match status" value="1"/>
</dbReference>
<reference evidence="3 4" key="1">
    <citation type="submission" date="2019-12" db="EMBL/GenBank/DDBJ databases">
        <authorList>
            <person name="Huq M.A."/>
        </authorList>
    </citation>
    <scope>NUCLEOTIDE SEQUENCE [LARGE SCALE GENOMIC DNA]</scope>
    <source>
        <strain evidence="3 4">MAH-25</strain>
    </source>
</reference>
<organism evidence="3 4">
    <name type="scientific">Ramlibacter pinisoli</name>
    <dbReference type="NCBI Taxonomy" id="2682844"/>
    <lineage>
        <taxon>Bacteria</taxon>
        <taxon>Pseudomonadati</taxon>
        <taxon>Pseudomonadota</taxon>
        <taxon>Betaproteobacteria</taxon>
        <taxon>Burkholderiales</taxon>
        <taxon>Comamonadaceae</taxon>
        <taxon>Ramlibacter</taxon>
    </lineage>
</organism>
<feature type="transmembrane region" description="Helical" evidence="1">
    <location>
        <begin position="379"/>
        <end position="400"/>
    </location>
</feature>
<dbReference type="InterPro" id="IPR001173">
    <property type="entry name" value="Glyco_trans_2-like"/>
</dbReference>
<keyword evidence="1" id="KW-1133">Transmembrane helix</keyword>
<dbReference type="PANTHER" id="PTHR43646:SF3">
    <property type="entry name" value="SLR1566 PROTEIN"/>
    <property type="match status" value="1"/>
</dbReference>
<comment type="caution">
    <text evidence="3">The sequence shown here is derived from an EMBL/GenBank/DDBJ whole genome shotgun (WGS) entry which is preliminary data.</text>
</comment>
<sequence>MSRTCAPAWCSRRSRARPGCRWTCRGPGPSPRVAPGRADRVGAASWLSLAVFAATAWQLVALWRGLPQVPQLRDLPAAADGDLPAVSVVVSARDEAGTIEAALRSLLAQDVPRLEIVAIDDRSADGTGAILDRLAQADARLRVLHVRELPDGWLGKTHALHLGAQAATGDYLLFTDADVHFAPQALRRALACCIARRLDHLVVVADLTVRQPLLAALLLEMLAAFCATLPPWKVATSRRVYAGVGAFNLVRAAPYRRLGGHAALRLEVIDDMELGRLLKQAGLRQDLLFGREAVLLEWYADAAQLARGLEKNSFASVGYSVARAAAATLLVLVLHAWPLAALVVTSGPGRWLNLGSVACSLLLRVRLLRTTAWHARCLLWWPLAPLVLLGVLWRSVLVTLRRGGVVWRGTRYPLAQLRAARAARRRPVSGP</sequence>
<dbReference type="Gene3D" id="3.90.550.10">
    <property type="entry name" value="Spore Coat Polysaccharide Biosynthesis Protein SpsA, Chain A"/>
    <property type="match status" value="1"/>
</dbReference>
<keyword evidence="3" id="KW-0808">Transferase</keyword>
<name>A0A6N8IYX7_9BURK</name>
<protein>
    <submittedName>
        <fullName evidence="3">Glycosyltransferase</fullName>
    </submittedName>
</protein>
<dbReference type="SUPFAM" id="SSF53448">
    <property type="entry name" value="Nucleotide-diphospho-sugar transferases"/>
    <property type="match status" value="1"/>
</dbReference>
<evidence type="ECO:0000256" key="1">
    <source>
        <dbReference type="SAM" id="Phobius"/>
    </source>
</evidence>
<evidence type="ECO:0000259" key="2">
    <source>
        <dbReference type="Pfam" id="PF00535"/>
    </source>
</evidence>
<keyword evidence="1" id="KW-0812">Transmembrane</keyword>
<dbReference type="InterPro" id="IPR029044">
    <property type="entry name" value="Nucleotide-diphossugar_trans"/>
</dbReference>
<gene>
    <name evidence="3" type="ORF">GON04_21435</name>
</gene>
<proteinExistence type="predicted"/>
<evidence type="ECO:0000313" key="4">
    <source>
        <dbReference type="Proteomes" id="UP000469385"/>
    </source>
</evidence>
<feature type="transmembrane region" description="Helical" evidence="1">
    <location>
        <begin position="351"/>
        <end position="367"/>
    </location>
</feature>
<keyword evidence="1" id="KW-0472">Membrane</keyword>
<dbReference type="EMBL" id="WSEL01000009">
    <property type="protein sequence ID" value="MVQ32037.1"/>
    <property type="molecule type" value="Genomic_DNA"/>
</dbReference>
<dbReference type="PANTHER" id="PTHR43646">
    <property type="entry name" value="GLYCOSYLTRANSFERASE"/>
    <property type="match status" value="1"/>
</dbReference>
<dbReference type="AlphaFoldDB" id="A0A6N8IYX7"/>
<feature type="domain" description="Glycosyltransferase 2-like" evidence="2">
    <location>
        <begin position="87"/>
        <end position="191"/>
    </location>
</feature>
<feature type="transmembrane region" description="Helical" evidence="1">
    <location>
        <begin position="321"/>
        <end position="344"/>
    </location>
</feature>
<accession>A0A6N8IYX7</accession>
<evidence type="ECO:0000313" key="3">
    <source>
        <dbReference type="EMBL" id="MVQ32037.1"/>
    </source>
</evidence>